<dbReference type="InterPro" id="IPR036291">
    <property type="entry name" value="NAD(P)-bd_dom_sf"/>
</dbReference>
<dbReference type="PANTHER" id="PTHR43477">
    <property type="entry name" value="DIHYDROANTICAPSIN 7-DEHYDROGENASE"/>
    <property type="match status" value="1"/>
</dbReference>
<dbReference type="Proteomes" id="UP000733379">
    <property type="component" value="Unassembled WGS sequence"/>
</dbReference>
<reference evidence="3 4" key="1">
    <citation type="submission" date="2021-06" db="EMBL/GenBank/DDBJ databases">
        <title>Actinomycetes sequencing.</title>
        <authorList>
            <person name="Shan Q."/>
        </authorList>
    </citation>
    <scope>NUCLEOTIDE SEQUENCE [LARGE SCALE GENOMIC DNA]</scope>
    <source>
        <strain evidence="3 4">NEAU-G5</strain>
    </source>
</reference>
<dbReference type="Gene3D" id="3.40.50.720">
    <property type="entry name" value="NAD(P)-binding Rossmann-like Domain"/>
    <property type="match status" value="1"/>
</dbReference>
<evidence type="ECO:0000313" key="4">
    <source>
        <dbReference type="Proteomes" id="UP000733379"/>
    </source>
</evidence>
<dbReference type="Pfam" id="PF13561">
    <property type="entry name" value="adh_short_C2"/>
    <property type="match status" value="1"/>
</dbReference>
<comment type="caution">
    <text evidence="3">The sequence shown here is derived from an EMBL/GenBank/DDBJ whole genome shotgun (WGS) entry which is preliminary data.</text>
</comment>
<comment type="similarity">
    <text evidence="1">Belongs to the short-chain dehydrogenases/reductases (SDR) family.</text>
</comment>
<proteinExistence type="inferred from homology"/>
<protein>
    <submittedName>
        <fullName evidence="3">SDR family oxidoreductase</fullName>
    </submittedName>
</protein>
<accession>A0ABS6B831</accession>
<evidence type="ECO:0000313" key="3">
    <source>
        <dbReference type="EMBL" id="MBU3066470.1"/>
    </source>
</evidence>
<dbReference type="PANTHER" id="PTHR43477:SF1">
    <property type="entry name" value="DIHYDROANTICAPSIN 7-DEHYDROGENASE"/>
    <property type="match status" value="1"/>
</dbReference>
<dbReference type="PRINTS" id="PR00080">
    <property type="entry name" value="SDRFAMILY"/>
</dbReference>
<dbReference type="InterPro" id="IPR051122">
    <property type="entry name" value="SDR_DHRS6-like"/>
</dbReference>
<gene>
    <name evidence="3" type="ORF">KO481_33730</name>
</gene>
<name>A0ABS6B831_9NOCA</name>
<dbReference type="EMBL" id="JAHKNI010000014">
    <property type="protein sequence ID" value="MBU3066470.1"/>
    <property type="molecule type" value="Genomic_DNA"/>
</dbReference>
<organism evidence="3 4">
    <name type="scientific">Nocardia albiluteola</name>
    <dbReference type="NCBI Taxonomy" id="2842303"/>
    <lineage>
        <taxon>Bacteria</taxon>
        <taxon>Bacillati</taxon>
        <taxon>Actinomycetota</taxon>
        <taxon>Actinomycetes</taxon>
        <taxon>Mycobacteriales</taxon>
        <taxon>Nocardiaceae</taxon>
        <taxon>Nocardia</taxon>
    </lineage>
</organism>
<sequence length="243" mass="24640">MELPDQRVLVTGATAGIGQEAAKLFARRGASVVITGRDTERGAQTVAAIEAEGGRAEFIAADLKDIRSVRRLAEQAGDVDVLVNNAASLTAAPTLEQDVDSFDTMFDVDVRAPFFLTAALLPGMIARGSGAIVNISSMGASVGVPFAPVTAAAKAALESFTRSWAAAFGANGIRVNTVAPGPTRTDGAAGTFGDGLEQLGSATPLGRTADPAEIAEAIVFLASPQASYLTGATVTVDGGFTAI</sequence>
<evidence type="ECO:0000256" key="2">
    <source>
        <dbReference type="ARBA" id="ARBA00023002"/>
    </source>
</evidence>
<keyword evidence="4" id="KW-1185">Reference proteome</keyword>
<keyword evidence="2" id="KW-0560">Oxidoreductase</keyword>
<evidence type="ECO:0000256" key="1">
    <source>
        <dbReference type="ARBA" id="ARBA00006484"/>
    </source>
</evidence>
<dbReference type="SUPFAM" id="SSF51735">
    <property type="entry name" value="NAD(P)-binding Rossmann-fold domains"/>
    <property type="match status" value="1"/>
</dbReference>
<dbReference type="CDD" id="cd05233">
    <property type="entry name" value="SDR_c"/>
    <property type="match status" value="1"/>
</dbReference>
<dbReference type="InterPro" id="IPR002347">
    <property type="entry name" value="SDR_fam"/>
</dbReference>
<dbReference type="RefSeq" id="WP_215922539.1">
    <property type="nucleotide sequence ID" value="NZ_JAHKNI010000014.1"/>
</dbReference>
<dbReference type="PRINTS" id="PR00081">
    <property type="entry name" value="GDHRDH"/>
</dbReference>